<dbReference type="InterPro" id="IPR004242">
    <property type="entry name" value="Transposase_21"/>
</dbReference>
<proteinExistence type="predicted"/>
<accession>A0ABQ5FB45</accession>
<sequence length="387" mass="44816">MSASLSRHRPTTPVTTSKYYVPFVHIIPKNRIYDSPGNMKMSWIMTNDKDLTACRTCGTSRWKVDNKTKKVYENIPAKAWRTIDEKFPKIAEDTRNLRLGISADGVDVNTGNKHHSVWPVLTVIYNLPPWLCMKRKFINLSVLISGYPGNDIDVFLEPLVDDLHTLFEIGVDTYDASIKDNFNLCAVVLWIINDYPALGTLCGCPYSGFKVRYLPYNHAVSESKRRHLMDKQNSRRLPIPMTGNIYTHETTKKITEQMCVRVRKQKEYTTEEEGIQASKRTRTVWYWKKFNIWYQKLKYWRHNPVPHCIDFMHVEKNVAESIVGTLLHVPGKMKDGLNARLDLAELGVKPELFAMQEETKHTTFTEIIDISSDSSDDRRWAAKKQVL</sequence>
<protein>
    <submittedName>
        <fullName evidence="1">Transposon, En/Spm-like protein</fullName>
    </submittedName>
</protein>
<evidence type="ECO:0000313" key="2">
    <source>
        <dbReference type="Proteomes" id="UP001151760"/>
    </source>
</evidence>
<gene>
    <name evidence="1" type="ORF">Tco_1004024</name>
</gene>
<dbReference type="Pfam" id="PF02992">
    <property type="entry name" value="Transposase_21"/>
    <property type="match status" value="1"/>
</dbReference>
<dbReference type="PANTHER" id="PTHR10775">
    <property type="entry name" value="OS08G0208400 PROTEIN"/>
    <property type="match status" value="1"/>
</dbReference>
<comment type="caution">
    <text evidence="1">The sequence shown here is derived from an EMBL/GenBank/DDBJ whole genome shotgun (WGS) entry which is preliminary data.</text>
</comment>
<organism evidence="1 2">
    <name type="scientific">Tanacetum coccineum</name>
    <dbReference type="NCBI Taxonomy" id="301880"/>
    <lineage>
        <taxon>Eukaryota</taxon>
        <taxon>Viridiplantae</taxon>
        <taxon>Streptophyta</taxon>
        <taxon>Embryophyta</taxon>
        <taxon>Tracheophyta</taxon>
        <taxon>Spermatophyta</taxon>
        <taxon>Magnoliopsida</taxon>
        <taxon>eudicotyledons</taxon>
        <taxon>Gunneridae</taxon>
        <taxon>Pentapetalae</taxon>
        <taxon>asterids</taxon>
        <taxon>campanulids</taxon>
        <taxon>Asterales</taxon>
        <taxon>Asteraceae</taxon>
        <taxon>Asteroideae</taxon>
        <taxon>Anthemideae</taxon>
        <taxon>Anthemidinae</taxon>
        <taxon>Tanacetum</taxon>
    </lineage>
</organism>
<dbReference type="Proteomes" id="UP001151760">
    <property type="component" value="Unassembled WGS sequence"/>
</dbReference>
<dbReference type="EMBL" id="BQNB010017204">
    <property type="protein sequence ID" value="GJT60491.1"/>
    <property type="molecule type" value="Genomic_DNA"/>
</dbReference>
<reference evidence="1" key="1">
    <citation type="journal article" date="2022" name="Int. J. Mol. Sci.">
        <title>Draft Genome of Tanacetum Coccineum: Genomic Comparison of Closely Related Tanacetum-Family Plants.</title>
        <authorList>
            <person name="Yamashiro T."/>
            <person name="Shiraishi A."/>
            <person name="Nakayama K."/>
            <person name="Satake H."/>
        </authorList>
    </citation>
    <scope>NUCLEOTIDE SEQUENCE</scope>
</reference>
<name>A0ABQ5FB45_9ASTR</name>
<dbReference type="PANTHER" id="PTHR10775:SF179">
    <property type="entry name" value="TRANSPOSON, EN_SPM-LIKE, TRANSPOSASE-ASSOCIATED DOMAIN PROTEIN"/>
    <property type="match status" value="1"/>
</dbReference>
<keyword evidence="2" id="KW-1185">Reference proteome</keyword>
<reference evidence="1" key="2">
    <citation type="submission" date="2022-01" db="EMBL/GenBank/DDBJ databases">
        <authorList>
            <person name="Yamashiro T."/>
            <person name="Shiraishi A."/>
            <person name="Satake H."/>
            <person name="Nakayama K."/>
        </authorList>
    </citation>
    <scope>NUCLEOTIDE SEQUENCE</scope>
</reference>
<evidence type="ECO:0000313" key="1">
    <source>
        <dbReference type="EMBL" id="GJT60491.1"/>
    </source>
</evidence>